<proteinExistence type="predicted"/>
<gene>
    <name evidence="1" type="ORF">GCM10023346_14640</name>
</gene>
<organism evidence="1 2">
    <name type="scientific">Arthrobacter gyeryongensis</name>
    <dbReference type="NCBI Taxonomy" id="1650592"/>
    <lineage>
        <taxon>Bacteria</taxon>
        <taxon>Bacillati</taxon>
        <taxon>Actinomycetota</taxon>
        <taxon>Actinomycetes</taxon>
        <taxon>Micrococcales</taxon>
        <taxon>Micrococcaceae</taxon>
        <taxon>Arthrobacter</taxon>
    </lineage>
</organism>
<comment type="caution">
    <text evidence="1">The sequence shown here is derived from an EMBL/GenBank/DDBJ whole genome shotgun (WGS) entry which is preliminary data.</text>
</comment>
<accession>A0ABP9S7Q8</accession>
<dbReference type="EMBL" id="BAABKK010000010">
    <property type="protein sequence ID" value="GAA5192511.1"/>
    <property type="molecule type" value="Genomic_DNA"/>
</dbReference>
<evidence type="ECO:0000313" key="1">
    <source>
        <dbReference type="EMBL" id="GAA5192511.1"/>
    </source>
</evidence>
<protein>
    <submittedName>
        <fullName evidence="1">Uncharacterized protein</fullName>
    </submittedName>
</protein>
<dbReference type="Proteomes" id="UP001500200">
    <property type="component" value="Unassembled WGS sequence"/>
</dbReference>
<sequence>MTHWLAGSLRENCWDSTPDGGAFDGGALDGGLLAAAGSGVVVVGVAVCGPEEDGADVGEATRASGLQAAKAAIPTPATSSVAKDLRLGPQV</sequence>
<evidence type="ECO:0000313" key="2">
    <source>
        <dbReference type="Proteomes" id="UP001500200"/>
    </source>
</evidence>
<name>A0ABP9S7Q8_9MICC</name>
<reference evidence="2" key="1">
    <citation type="journal article" date="2019" name="Int. J. Syst. Evol. Microbiol.">
        <title>The Global Catalogue of Microorganisms (GCM) 10K type strain sequencing project: providing services to taxonomists for standard genome sequencing and annotation.</title>
        <authorList>
            <consortium name="The Broad Institute Genomics Platform"/>
            <consortium name="The Broad Institute Genome Sequencing Center for Infectious Disease"/>
            <person name="Wu L."/>
            <person name="Ma J."/>
        </authorList>
    </citation>
    <scope>NUCLEOTIDE SEQUENCE [LARGE SCALE GENOMIC DNA]</scope>
    <source>
        <strain evidence="2">JCM 18514</strain>
    </source>
</reference>
<keyword evidence="2" id="KW-1185">Reference proteome</keyword>